<feature type="compositionally biased region" description="Polar residues" evidence="1">
    <location>
        <begin position="1"/>
        <end position="12"/>
    </location>
</feature>
<dbReference type="EMBL" id="CM000764">
    <property type="protein sequence ID" value="OQU83673.1"/>
    <property type="molecule type" value="Genomic_DNA"/>
</dbReference>
<dbReference type="Proteomes" id="UP000000768">
    <property type="component" value="Chromosome 5"/>
</dbReference>
<proteinExistence type="predicted"/>
<reference evidence="3" key="2">
    <citation type="journal article" date="2018" name="Plant J.">
        <title>The Sorghum bicolor reference genome: improved assembly, gene annotations, a transcriptome atlas, and signatures of genome organization.</title>
        <authorList>
            <person name="McCormick R.F."/>
            <person name="Truong S.K."/>
            <person name="Sreedasyam A."/>
            <person name="Jenkins J."/>
            <person name="Shu S."/>
            <person name="Sims D."/>
            <person name="Kennedy M."/>
            <person name="Amirebrahimi M."/>
            <person name="Weers B.D."/>
            <person name="McKinley B."/>
            <person name="Mattison A."/>
            <person name="Morishige D.T."/>
            <person name="Grimwood J."/>
            <person name="Schmutz J."/>
            <person name="Mullet J.E."/>
        </authorList>
    </citation>
    <scope>NUCLEOTIDE SEQUENCE [LARGE SCALE GENOMIC DNA]</scope>
    <source>
        <strain evidence="3">cv. BTx623</strain>
    </source>
</reference>
<gene>
    <name evidence="2" type="ORF">SORBI_3005G158100</name>
</gene>
<protein>
    <submittedName>
        <fullName evidence="2">Uncharacterized protein</fullName>
    </submittedName>
</protein>
<evidence type="ECO:0000313" key="3">
    <source>
        <dbReference type="Proteomes" id="UP000000768"/>
    </source>
</evidence>
<organism evidence="2 3">
    <name type="scientific">Sorghum bicolor</name>
    <name type="common">Sorghum</name>
    <name type="synonym">Sorghum vulgare</name>
    <dbReference type="NCBI Taxonomy" id="4558"/>
    <lineage>
        <taxon>Eukaryota</taxon>
        <taxon>Viridiplantae</taxon>
        <taxon>Streptophyta</taxon>
        <taxon>Embryophyta</taxon>
        <taxon>Tracheophyta</taxon>
        <taxon>Spermatophyta</taxon>
        <taxon>Magnoliopsida</taxon>
        <taxon>Liliopsida</taxon>
        <taxon>Poales</taxon>
        <taxon>Poaceae</taxon>
        <taxon>PACMAD clade</taxon>
        <taxon>Panicoideae</taxon>
        <taxon>Andropogonodae</taxon>
        <taxon>Andropogoneae</taxon>
        <taxon>Sorghinae</taxon>
        <taxon>Sorghum</taxon>
    </lineage>
</organism>
<dbReference type="AlphaFoldDB" id="A0A1Z5RIS9"/>
<name>A0A1Z5RIS9_SORBI</name>
<evidence type="ECO:0000313" key="2">
    <source>
        <dbReference type="EMBL" id="OQU83673.1"/>
    </source>
</evidence>
<accession>A0A1Z5RIS9</accession>
<dbReference type="ExpressionAtlas" id="A0A1Z5RIS9">
    <property type="expression patterns" value="baseline and differential"/>
</dbReference>
<reference evidence="2 3" key="1">
    <citation type="journal article" date="2009" name="Nature">
        <title>The Sorghum bicolor genome and the diversification of grasses.</title>
        <authorList>
            <person name="Paterson A.H."/>
            <person name="Bowers J.E."/>
            <person name="Bruggmann R."/>
            <person name="Dubchak I."/>
            <person name="Grimwood J."/>
            <person name="Gundlach H."/>
            <person name="Haberer G."/>
            <person name="Hellsten U."/>
            <person name="Mitros T."/>
            <person name="Poliakov A."/>
            <person name="Schmutz J."/>
            <person name="Spannagl M."/>
            <person name="Tang H."/>
            <person name="Wang X."/>
            <person name="Wicker T."/>
            <person name="Bharti A.K."/>
            <person name="Chapman J."/>
            <person name="Feltus F.A."/>
            <person name="Gowik U."/>
            <person name="Grigoriev I.V."/>
            <person name="Lyons E."/>
            <person name="Maher C.A."/>
            <person name="Martis M."/>
            <person name="Narechania A."/>
            <person name="Otillar R.P."/>
            <person name="Penning B.W."/>
            <person name="Salamov A.A."/>
            <person name="Wang Y."/>
            <person name="Zhang L."/>
            <person name="Carpita N.C."/>
            <person name="Freeling M."/>
            <person name="Gingle A.R."/>
            <person name="Hash C.T."/>
            <person name="Keller B."/>
            <person name="Klein P."/>
            <person name="Kresovich S."/>
            <person name="McCann M.C."/>
            <person name="Ming R."/>
            <person name="Peterson D.G."/>
            <person name="Mehboob-ur-Rahman"/>
            <person name="Ware D."/>
            <person name="Westhoff P."/>
            <person name="Mayer K.F."/>
            <person name="Messing J."/>
            <person name="Rokhsar D.S."/>
        </authorList>
    </citation>
    <scope>NUCLEOTIDE SEQUENCE [LARGE SCALE GENOMIC DNA]</scope>
    <source>
        <strain evidence="3">cv. BTx623</strain>
    </source>
</reference>
<feature type="region of interest" description="Disordered" evidence="1">
    <location>
        <begin position="1"/>
        <end position="28"/>
    </location>
</feature>
<dbReference type="Gramene" id="OQU83673">
    <property type="protein sequence ID" value="OQU83673"/>
    <property type="gene ID" value="SORBI_3005G158100"/>
</dbReference>
<keyword evidence="3" id="KW-1185">Reference proteome</keyword>
<sequence>MVGSATPPTYSPQGEPRGGSRRAPSPSVWDWGFSDLRRCNNDLEARRDRVLAGLGLLHIRHLRVLGHPMLEIMPLLVSRAMISKRLVAVEGN</sequence>
<evidence type="ECO:0000256" key="1">
    <source>
        <dbReference type="SAM" id="MobiDB-lite"/>
    </source>
</evidence>